<keyword evidence="1" id="KW-0106">Calcium</keyword>
<dbReference type="InterPro" id="IPR002048">
    <property type="entry name" value="EF_hand_dom"/>
</dbReference>
<dbReference type="InterPro" id="IPR018247">
    <property type="entry name" value="EF_Hand_1_Ca_BS"/>
</dbReference>
<name>A0A0M0J7K6_9EUKA</name>
<dbReference type="InterPro" id="IPR003117">
    <property type="entry name" value="cAMP_dep_PK_reg_su_I/II_a/b"/>
</dbReference>
<dbReference type="OrthoDB" id="6334211at2759"/>
<feature type="domain" description="EF-hand" evidence="2">
    <location>
        <begin position="92"/>
        <end position="127"/>
    </location>
</feature>
<evidence type="ECO:0000313" key="3">
    <source>
        <dbReference type="EMBL" id="KOO22337.1"/>
    </source>
</evidence>
<dbReference type="SUPFAM" id="SSF47391">
    <property type="entry name" value="Dimerization-anchoring domain of cAMP-dependent PK regulatory subunit"/>
    <property type="match status" value="1"/>
</dbReference>
<keyword evidence="4" id="KW-1185">Reference proteome</keyword>
<dbReference type="GO" id="GO:0005509">
    <property type="term" value="F:calcium ion binding"/>
    <property type="evidence" value="ECO:0007669"/>
    <property type="project" value="InterPro"/>
</dbReference>
<sequence length="167" mass="18263">MDLVAEREAREAAIVKENNAYLDDHPEVKQLLNDYISAALVEQPEDVFHFARDFFKGIAANVDEAADDEVGNGYDQDDLDDDEVAAMGGNPQLRAYLKSVFDSIDTDGSGTISQAELKKKLAIDTELQGLLEAAGGSGDWYVLEQLDMDGDGVVTWTEFESMLGDAH</sequence>
<dbReference type="EMBL" id="JWZX01003286">
    <property type="protein sequence ID" value="KOO22337.1"/>
    <property type="molecule type" value="Genomic_DNA"/>
</dbReference>
<feature type="domain" description="EF-hand" evidence="2">
    <location>
        <begin position="142"/>
        <end position="167"/>
    </location>
</feature>
<dbReference type="PROSITE" id="PS00018">
    <property type="entry name" value="EF_HAND_1"/>
    <property type="match status" value="2"/>
</dbReference>
<dbReference type="Proteomes" id="UP000037460">
    <property type="component" value="Unassembled WGS sequence"/>
</dbReference>
<proteinExistence type="predicted"/>
<evidence type="ECO:0000259" key="2">
    <source>
        <dbReference type="PROSITE" id="PS50222"/>
    </source>
</evidence>
<gene>
    <name evidence="3" type="ORF">Ctob_000732</name>
</gene>
<evidence type="ECO:0000313" key="4">
    <source>
        <dbReference type="Proteomes" id="UP000037460"/>
    </source>
</evidence>
<dbReference type="InterPro" id="IPR011992">
    <property type="entry name" value="EF-hand-dom_pair"/>
</dbReference>
<dbReference type="CDD" id="cd22973">
    <property type="entry name" value="DD_CATIP"/>
    <property type="match status" value="1"/>
</dbReference>
<dbReference type="AlphaFoldDB" id="A0A0M0J7K6"/>
<dbReference type="SUPFAM" id="SSF47473">
    <property type="entry name" value="EF-hand"/>
    <property type="match status" value="1"/>
</dbReference>
<evidence type="ECO:0000256" key="1">
    <source>
        <dbReference type="ARBA" id="ARBA00022837"/>
    </source>
</evidence>
<reference evidence="4" key="1">
    <citation type="journal article" date="2015" name="PLoS Genet.">
        <title>Genome Sequence and Transcriptome Analyses of Chrysochromulina tobin: Metabolic Tools for Enhanced Algal Fitness in the Prominent Order Prymnesiales (Haptophyceae).</title>
        <authorList>
            <person name="Hovde B.T."/>
            <person name="Deodato C.R."/>
            <person name="Hunsperger H.M."/>
            <person name="Ryken S.A."/>
            <person name="Yost W."/>
            <person name="Jha R.K."/>
            <person name="Patterson J."/>
            <person name="Monnat R.J. Jr."/>
            <person name="Barlow S.B."/>
            <person name="Starkenburg S.R."/>
            <person name="Cattolico R.A."/>
        </authorList>
    </citation>
    <scope>NUCLEOTIDE SEQUENCE</scope>
    <source>
        <strain evidence="4">CCMP291</strain>
    </source>
</reference>
<dbReference type="InterPro" id="IPR047501">
    <property type="entry name" value="DD_CATIP"/>
</dbReference>
<comment type="caution">
    <text evidence="3">The sequence shown here is derived from an EMBL/GenBank/DDBJ whole genome shotgun (WGS) entry which is preliminary data.</text>
</comment>
<dbReference type="Pfam" id="PF13499">
    <property type="entry name" value="EF-hand_7"/>
    <property type="match status" value="1"/>
</dbReference>
<organism evidence="3 4">
    <name type="scientific">Chrysochromulina tobinii</name>
    <dbReference type="NCBI Taxonomy" id="1460289"/>
    <lineage>
        <taxon>Eukaryota</taxon>
        <taxon>Haptista</taxon>
        <taxon>Haptophyta</taxon>
        <taxon>Prymnesiophyceae</taxon>
        <taxon>Prymnesiales</taxon>
        <taxon>Chrysochromulinaceae</taxon>
        <taxon>Chrysochromulina</taxon>
    </lineage>
</organism>
<accession>A0A0M0J7K6</accession>
<dbReference type="Gene3D" id="1.10.238.10">
    <property type="entry name" value="EF-hand"/>
    <property type="match status" value="1"/>
</dbReference>
<protein>
    <recommendedName>
        <fullName evidence="2">EF-hand domain-containing protein</fullName>
    </recommendedName>
</protein>
<dbReference type="Pfam" id="PF02197">
    <property type="entry name" value="RIIa"/>
    <property type="match status" value="1"/>
</dbReference>
<dbReference type="PROSITE" id="PS50222">
    <property type="entry name" value="EF_HAND_2"/>
    <property type="match status" value="2"/>
</dbReference>